<dbReference type="EMBL" id="CP053435">
    <property type="protein sequence ID" value="QJW88806.1"/>
    <property type="molecule type" value="Genomic_DNA"/>
</dbReference>
<name>A0A6M5Y5W8_9BACT</name>
<dbReference type="KEGG" id="stae:HNV11_05120"/>
<proteinExistence type="predicted"/>
<dbReference type="RefSeq" id="WP_171738644.1">
    <property type="nucleotide sequence ID" value="NZ_CP053435.1"/>
</dbReference>
<protein>
    <submittedName>
        <fullName evidence="2">Metallophosphoesterase</fullName>
    </submittedName>
</protein>
<sequence length="244" mass="27778">MKCLSISDLHGLTVWQQINFDAYDRIIFIGDYTDSYEVNDETIYKNLNDIIQLRQQYPQKVVLLIGNHDAQYLHYPHYGCSGFRMWAQPSLSNLFARHKALFQIAHQEGAYLFTHAGVTNRWLARLLTQTGRQTSTITSDFNVADLLNDVHGQSQSVRDLLFEAGPRRGGSDPFSGPVWADRTETRADYLKGFHQVVGHTPTDDFLTIGDATGSITYTDVLQTKTAFYEFEMPDQVNPDDLLAY</sequence>
<evidence type="ECO:0000313" key="2">
    <source>
        <dbReference type="EMBL" id="QJW88806.1"/>
    </source>
</evidence>
<dbReference type="InterPro" id="IPR029052">
    <property type="entry name" value="Metallo-depent_PP-like"/>
</dbReference>
<organism evidence="2 3">
    <name type="scientific">Spirosoma taeanense</name>
    <dbReference type="NCBI Taxonomy" id="2735870"/>
    <lineage>
        <taxon>Bacteria</taxon>
        <taxon>Pseudomonadati</taxon>
        <taxon>Bacteroidota</taxon>
        <taxon>Cytophagia</taxon>
        <taxon>Cytophagales</taxon>
        <taxon>Cytophagaceae</taxon>
        <taxon>Spirosoma</taxon>
    </lineage>
</organism>
<evidence type="ECO:0000259" key="1">
    <source>
        <dbReference type="Pfam" id="PF00149"/>
    </source>
</evidence>
<feature type="domain" description="Calcineurin-like phosphoesterase" evidence="1">
    <location>
        <begin position="4"/>
        <end position="201"/>
    </location>
</feature>
<dbReference type="Proteomes" id="UP000502756">
    <property type="component" value="Chromosome"/>
</dbReference>
<dbReference type="InterPro" id="IPR004843">
    <property type="entry name" value="Calcineurin-like_PHP"/>
</dbReference>
<dbReference type="Gene3D" id="3.60.21.10">
    <property type="match status" value="1"/>
</dbReference>
<dbReference type="GO" id="GO:0016787">
    <property type="term" value="F:hydrolase activity"/>
    <property type="evidence" value="ECO:0007669"/>
    <property type="project" value="InterPro"/>
</dbReference>
<gene>
    <name evidence="2" type="ORF">HNV11_05120</name>
</gene>
<dbReference type="AlphaFoldDB" id="A0A6M5Y5W8"/>
<dbReference type="Pfam" id="PF00149">
    <property type="entry name" value="Metallophos"/>
    <property type="match status" value="1"/>
</dbReference>
<dbReference type="SUPFAM" id="SSF56300">
    <property type="entry name" value="Metallo-dependent phosphatases"/>
    <property type="match status" value="1"/>
</dbReference>
<keyword evidence="3" id="KW-1185">Reference proteome</keyword>
<reference evidence="2 3" key="1">
    <citation type="submission" date="2020-05" db="EMBL/GenBank/DDBJ databases">
        <title>Genome sequencing of Spirosoma sp. TS118.</title>
        <authorList>
            <person name="Lee J.-H."/>
            <person name="Jeong S."/>
            <person name="Zhao L."/>
            <person name="Jung J.-H."/>
            <person name="Kim M.-K."/>
            <person name="Lim S."/>
        </authorList>
    </citation>
    <scope>NUCLEOTIDE SEQUENCE [LARGE SCALE GENOMIC DNA]</scope>
    <source>
        <strain evidence="2 3">TS118</strain>
    </source>
</reference>
<evidence type="ECO:0000313" key="3">
    <source>
        <dbReference type="Proteomes" id="UP000502756"/>
    </source>
</evidence>
<accession>A0A6M5Y5W8</accession>